<reference evidence="2 3" key="1">
    <citation type="submission" date="2022-04" db="EMBL/GenBank/DDBJ databases">
        <title>Spirosoma sp. strain RP8 genome sequencing and assembly.</title>
        <authorList>
            <person name="Jung Y."/>
        </authorList>
    </citation>
    <scope>NUCLEOTIDE SEQUENCE [LARGE SCALE GENOMIC DNA]</scope>
    <source>
        <strain evidence="2 3">RP8</strain>
    </source>
</reference>
<accession>A0ABT0HU57</accession>
<organism evidence="2 3">
    <name type="scientific">Spirosoma liriopis</name>
    <dbReference type="NCBI Taxonomy" id="2937440"/>
    <lineage>
        <taxon>Bacteria</taxon>
        <taxon>Pseudomonadati</taxon>
        <taxon>Bacteroidota</taxon>
        <taxon>Cytophagia</taxon>
        <taxon>Cytophagales</taxon>
        <taxon>Cytophagaceae</taxon>
        <taxon>Spirosoma</taxon>
    </lineage>
</organism>
<keyword evidence="1" id="KW-0472">Membrane</keyword>
<keyword evidence="1" id="KW-1133">Transmembrane helix</keyword>
<evidence type="ECO:0000313" key="2">
    <source>
        <dbReference type="EMBL" id="MCK8495050.1"/>
    </source>
</evidence>
<evidence type="ECO:0000256" key="1">
    <source>
        <dbReference type="SAM" id="Phobius"/>
    </source>
</evidence>
<keyword evidence="3" id="KW-1185">Reference proteome</keyword>
<protein>
    <submittedName>
        <fullName evidence="2">Uncharacterized protein</fullName>
    </submittedName>
</protein>
<sequence>MPIFSFSPCLVDQQSLDQLSDEQVFAKQAKIQQVGYWLLLLLVLFVGMAFIVNSYLVAASSWALIPALADYRKKYKAINGQLQKRNLA</sequence>
<name>A0ABT0HU57_9BACT</name>
<dbReference type="RefSeq" id="WP_248479717.1">
    <property type="nucleotide sequence ID" value="NZ_JALPRF010000006.1"/>
</dbReference>
<dbReference type="Proteomes" id="UP001202180">
    <property type="component" value="Unassembled WGS sequence"/>
</dbReference>
<comment type="caution">
    <text evidence="2">The sequence shown here is derived from an EMBL/GenBank/DDBJ whole genome shotgun (WGS) entry which is preliminary data.</text>
</comment>
<feature type="transmembrane region" description="Helical" evidence="1">
    <location>
        <begin position="36"/>
        <end position="65"/>
    </location>
</feature>
<keyword evidence="1" id="KW-0812">Transmembrane</keyword>
<gene>
    <name evidence="2" type="ORF">M0L20_24475</name>
</gene>
<proteinExistence type="predicted"/>
<evidence type="ECO:0000313" key="3">
    <source>
        <dbReference type="Proteomes" id="UP001202180"/>
    </source>
</evidence>
<dbReference type="EMBL" id="JALPRF010000006">
    <property type="protein sequence ID" value="MCK8495050.1"/>
    <property type="molecule type" value="Genomic_DNA"/>
</dbReference>